<dbReference type="EMBL" id="CAXAMM010002208">
    <property type="protein sequence ID" value="CAK8995167.1"/>
    <property type="molecule type" value="Genomic_DNA"/>
</dbReference>
<feature type="signal peptide" evidence="4">
    <location>
        <begin position="1"/>
        <end position="21"/>
    </location>
</feature>
<feature type="domain" description="PPIase FKBP-type" evidence="5">
    <location>
        <begin position="86"/>
        <end position="172"/>
    </location>
</feature>
<dbReference type="InterPro" id="IPR001179">
    <property type="entry name" value="PPIase_FKBP_dom"/>
</dbReference>
<keyword evidence="2" id="KW-0175">Coiled coil</keyword>
<keyword evidence="1 6" id="KW-0413">Isomerase</keyword>
<dbReference type="SUPFAM" id="SSF81271">
    <property type="entry name" value="TGS-like"/>
    <property type="match status" value="1"/>
</dbReference>
<dbReference type="Gene3D" id="3.40.50.300">
    <property type="entry name" value="P-loop containing nucleotide triphosphate hydrolases"/>
    <property type="match status" value="1"/>
</dbReference>
<evidence type="ECO:0000313" key="6">
    <source>
        <dbReference type="EMBL" id="CAK8995167.1"/>
    </source>
</evidence>
<dbReference type="SUPFAM" id="SSF52540">
    <property type="entry name" value="P-loop containing nucleoside triphosphate hydrolases"/>
    <property type="match status" value="1"/>
</dbReference>
<dbReference type="Pfam" id="PF02824">
    <property type="entry name" value="TGS"/>
    <property type="match status" value="1"/>
</dbReference>
<feature type="region of interest" description="Disordered" evidence="3">
    <location>
        <begin position="44"/>
        <end position="69"/>
    </location>
</feature>
<comment type="catalytic activity">
    <reaction evidence="1">
        <text>[protein]-peptidylproline (omega=180) = [protein]-peptidylproline (omega=0)</text>
        <dbReference type="Rhea" id="RHEA:16237"/>
        <dbReference type="Rhea" id="RHEA-COMP:10747"/>
        <dbReference type="Rhea" id="RHEA-COMP:10748"/>
        <dbReference type="ChEBI" id="CHEBI:83833"/>
        <dbReference type="ChEBI" id="CHEBI:83834"/>
        <dbReference type="EC" id="5.2.1.8"/>
    </reaction>
</comment>
<proteinExistence type="predicted"/>
<keyword evidence="4" id="KW-0732">Signal</keyword>
<dbReference type="Pfam" id="PF00254">
    <property type="entry name" value="FKBP_C"/>
    <property type="match status" value="1"/>
</dbReference>
<feature type="chain" id="PRO_5046689738" description="peptidylprolyl isomerase" evidence="4">
    <location>
        <begin position="22"/>
        <end position="505"/>
    </location>
</feature>
<evidence type="ECO:0000256" key="4">
    <source>
        <dbReference type="SAM" id="SignalP"/>
    </source>
</evidence>
<keyword evidence="7" id="KW-1185">Reference proteome</keyword>
<dbReference type="SUPFAM" id="SSF54534">
    <property type="entry name" value="FKBP-like"/>
    <property type="match status" value="1"/>
</dbReference>
<dbReference type="InterPro" id="IPR046357">
    <property type="entry name" value="PPIase_dom_sf"/>
</dbReference>
<dbReference type="InterPro" id="IPR027417">
    <property type="entry name" value="P-loop_NTPase"/>
</dbReference>
<evidence type="ECO:0000256" key="2">
    <source>
        <dbReference type="SAM" id="Coils"/>
    </source>
</evidence>
<keyword evidence="1" id="KW-0697">Rotamase</keyword>
<gene>
    <name evidence="6" type="ORF">SCF082_LOCUS4235</name>
</gene>
<dbReference type="PROSITE" id="PS51257">
    <property type="entry name" value="PROKAR_LIPOPROTEIN"/>
    <property type="match status" value="1"/>
</dbReference>
<dbReference type="PRINTS" id="PR00326">
    <property type="entry name" value="GTP1OBG"/>
</dbReference>
<reference evidence="6 7" key="1">
    <citation type="submission" date="2024-02" db="EMBL/GenBank/DDBJ databases">
        <authorList>
            <person name="Chen Y."/>
            <person name="Shah S."/>
            <person name="Dougan E. K."/>
            <person name="Thang M."/>
            <person name="Chan C."/>
        </authorList>
    </citation>
    <scope>NUCLEOTIDE SEQUENCE [LARGE SCALE GENOMIC DNA]</scope>
</reference>
<dbReference type="EC" id="5.2.1.8" evidence="1"/>
<evidence type="ECO:0000256" key="1">
    <source>
        <dbReference type="PROSITE-ProRule" id="PRU00277"/>
    </source>
</evidence>
<evidence type="ECO:0000313" key="7">
    <source>
        <dbReference type="Proteomes" id="UP001642464"/>
    </source>
</evidence>
<sequence>MRQFVRFVLPVALLAAVGCAGAPGENMTQSDPAADAAAIAAEGSETGEVKTVSSESPSDGGPFQETSSGLKYRILREGSGESPKASDTVVCHYRGWLDDGTEFDSSYKRGEPATFPLNQVIPGWTEGLQLVQEGGKIELEIPSDLGYGSRGAPPVIPPNARLHFEVELVQIRLFGPVAANLTLQYQRAEEAYRQAKSTAERVRCLEEMLRLLPKHKGTDKIHADLRRKLKEARQLETQERSTAGRGRRFRLPAQGAGTVIVIGAPNSGKSRLVAELTNAAPEVAPFPFATREPCPGMMRWDQIDVQLVDTPPVAAGHIEPYVLDFVRTADLTLLTLDASRDEALDETLDLLQCFQIRKTVLAQRKAFDPVDKTILHVPALLVATHCLAEDADVRLSLFRETTAADWPTVSVDFDPPSGIPALAASIIEKLQLIRVYMKRPGEAPDLAEPLALPGGSRVSDLAIQIHNSWAERLRRARIWDHAGGRGDWVNPDHVLEDRDIVELHD</sequence>
<dbReference type="PANTHER" id="PTHR43127">
    <property type="entry name" value="DEVELOPMENTALLY-REGULATED GTP-BINDING PROTEIN 2"/>
    <property type="match status" value="1"/>
</dbReference>
<organism evidence="6 7">
    <name type="scientific">Durusdinium trenchii</name>
    <dbReference type="NCBI Taxonomy" id="1381693"/>
    <lineage>
        <taxon>Eukaryota</taxon>
        <taxon>Sar</taxon>
        <taxon>Alveolata</taxon>
        <taxon>Dinophyceae</taxon>
        <taxon>Suessiales</taxon>
        <taxon>Symbiodiniaceae</taxon>
        <taxon>Durusdinium</taxon>
    </lineage>
</organism>
<dbReference type="Gene3D" id="3.10.20.30">
    <property type="match status" value="1"/>
</dbReference>
<dbReference type="Pfam" id="PF01926">
    <property type="entry name" value="MMR_HSR1"/>
    <property type="match status" value="1"/>
</dbReference>
<dbReference type="InterPro" id="IPR045001">
    <property type="entry name" value="DRG"/>
</dbReference>
<dbReference type="GO" id="GO:0016853">
    <property type="term" value="F:isomerase activity"/>
    <property type="evidence" value="ECO:0007669"/>
    <property type="project" value="UniProtKB-KW"/>
</dbReference>
<name>A0ABP0I0T2_9DINO</name>
<dbReference type="PROSITE" id="PS50059">
    <property type="entry name" value="FKBP_PPIASE"/>
    <property type="match status" value="1"/>
</dbReference>
<evidence type="ECO:0000259" key="5">
    <source>
        <dbReference type="PROSITE" id="PS50059"/>
    </source>
</evidence>
<feature type="coiled-coil region" evidence="2">
    <location>
        <begin position="178"/>
        <end position="208"/>
    </location>
</feature>
<comment type="caution">
    <text evidence="6">The sequence shown here is derived from an EMBL/GenBank/DDBJ whole genome shotgun (WGS) entry which is preliminary data.</text>
</comment>
<dbReference type="Proteomes" id="UP001642464">
    <property type="component" value="Unassembled WGS sequence"/>
</dbReference>
<evidence type="ECO:0000256" key="3">
    <source>
        <dbReference type="SAM" id="MobiDB-lite"/>
    </source>
</evidence>
<dbReference type="InterPro" id="IPR004095">
    <property type="entry name" value="TGS"/>
</dbReference>
<dbReference type="InterPro" id="IPR006073">
    <property type="entry name" value="GTP-bd"/>
</dbReference>
<dbReference type="InterPro" id="IPR012676">
    <property type="entry name" value="TGS-like"/>
</dbReference>
<protein>
    <recommendedName>
        <fullName evidence="1">peptidylprolyl isomerase</fullName>
        <ecNumber evidence="1">5.2.1.8</ecNumber>
    </recommendedName>
</protein>
<dbReference type="InterPro" id="IPR012675">
    <property type="entry name" value="Beta-grasp_dom_sf"/>
</dbReference>
<accession>A0ABP0I0T2</accession>
<dbReference type="Gene3D" id="3.10.50.40">
    <property type="match status" value="1"/>
</dbReference>